<evidence type="ECO:0000313" key="2">
    <source>
        <dbReference type="EMBL" id="MBC2652223.1"/>
    </source>
</evidence>
<evidence type="ECO:0008006" key="4">
    <source>
        <dbReference type="Google" id="ProtNLM"/>
    </source>
</evidence>
<feature type="chain" id="PRO_5030976934" description="Outer membrane protein beta-barrel domain-containing protein" evidence="1">
    <location>
        <begin position="23"/>
        <end position="226"/>
    </location>
</feature>
<comment type="caution">
    <text evidence="2">The sequence shown here is derived from an EMBL/GenBank/DDBJ whole genome shotgun (WGS) entry which is preliminary data.</text>
</comment>
<keyword evidence="1" id="KW-0732">Signal</keyword>
<keyword evidence="3" id="KW-1185">Reference proteome</keyword>
<evidence type="ECO:0000313" key="3">
    <source>
        <dbReference type="Proteomes" id="UP000520156"/>
    </source>
</evidence>
<dbReference type="RefSeq" id="WP_185683641.1">
    <property type="nucleotide sequence ID" value="NZ_JACLAU010000016.1"/>
</dbReference>
<sequence>MKLAPLAASAALVLALPTAAQAQSAEDKAPPRIEAALTLGSLGAGPEFTFRPSPYLGLRASAGFLSVNHTFGVNDIDYRGGLRLASYGGTIDLYPFRKGLRLSAGLRVNRNKVRLTATPNGPVSVGQLTFTPDQIGTLSGTVTVADLAPTFTLGYHTGKARGLTFAIDGGVMLQGTPRVNDLTANGTLAADPTFQAQLADEQTQVNAKIDQYKVYPILQVSIGYGF</sequence>
<dbReference type="AlphaFoldDB" id="A0A7X1F893"/>
<dbReference type="Gene3D" id="2.40.160.170">
    <property type="match status" value="1"/>
</dbReference>
<dbReference type="Proteomes" id="UP000520156">
    <property type="component" value="Unassembled WGS sequence"/>
</dbReference>
<dbReference type="EMBL" id="JACLAU010000016">
    <property type="protein sequence ID" value="MBC2652223.1"/>
    <property type="molecule type" value="Genomic_DNA"/>
</dbReference>
<name>A0A7X1F893_9SPHN</name>
<organism evidence="2 3">
    <name type="scientific">Novosphingobium aerophilum</name>
    <dbReference type="NCBI Taxonomy" id="2839843"/>
    <lineage>
        <taxon>Bacteria</taxon>
        <taxon>Pseudomonadati</taxon>
        <taxon>Pseudomonadota</taxon>
        <taxon>Alphaproteobacteria</taxon>
        <taxon>Sphingomonadales</taxon>
        <taxon>Sphingomonadaceae</taxon>
        <taxon>Novosphingobium</taxon>
    </lineage>
</organism>
<gene>
    <name evidence="2" type="ORF">H7F49_10940</name>
</gene>
<reference evidence="2 3" key="1">
    <citation type="submission" date="2020-08" db="EMBL/GenBank/DDBJ databases">
        <title>The genome sequence of Novosphingobium flavum 4Y4.</title>
        <authorList>
            <person name="Liu Y."/>
        </authorList>
    </citation>
    <scope>NUCLEOTIDE SEQUENCE [LARGE SCALE GENOMIC DNA]</scope>
    <source>
        <strain evidence="2 3">4Y4</strain>
    </source>
</reference>
<proteinExistence type="predicted"/>
<protein>
    <recommendedName>
        <fullName evidence="4">Outer membrane protein beta-barrel domain-containing protein</fullName>
    </recommendedName>
</protein>
<evidence type="ECO:0000256" key="1">
    <source>
        <dbReference type="SAM" id="SignalP"/>
    </source>
</evidence>
<accession>A0A7X1F893</accession>
<feature type="signal peptide" evidence="1">
    <location>
        <begin position="1"/>
        <end position="22"/>
    </location>
</feature>